<feature type="chain" id="PRO_5002217967" evidence="1">
    <location>
        <begin position="31"/>
        <end position="147"/>
    </location>
</feature>
<name>A0A0C9ZA59_9AGAM</name>
<gene>
    <name evidence="2" type="ORF">PISMIDRAFT_11325</name>
</gene>
<keyword evidence="3" id="KW-1185">Reference proteome</keyword>
<keyword evidence="1" id="KW-0732">Signal</keyword>
<evidence type="ECO:0000313" key="3">
    <source>
        <dbReference type="Proteomes" id="UP000054018"/>
    </source>
</evidence>
<reference evidence="2 3" key="1">
    <citation type="submission" date="2014-04" db="EMBL/GenBank/DDBJ databases">
        <authorList>
            <consortium name="DOE Joint Genome Institute"/>
            <person name="Kuo A."/>
            <person name="Kohler A."/>
            <person name="Costa M.D."/>
            <person name="Nagy L.G."/>
            <person name="Floudas D."/>
            <person name="Copeland A."/>
            <person name="Barry K.W."/>
            <person name="Cichocki N."/>
            <person name="Veneault-Fourrey C."/>
            <person name="LaButti K."/>
            <person name="Lindquist E.A."/>
            <person name="Lipzen A."/>
            <person name="Lundell T."/>
            <person name="Morin E."/>
            <person name="Murat C."/>
            <person name="Sun H."/>
            <person name="Tunlid A."/>
            <person name="Henrissat B."/>
            <person name="Grigoriev I.V."/>
            <person name="Hibbett D.S."/>
            <person name="Martin F."/>
            <person name="Nordberg H.P."/>
            <person name="Cantor M.N."/>
            <person name="Hua S.X."/>
        </authorList>
    </citation>
    <scope>NUCLEOTIDE SEQUENCE [LARGE SCALE GENOMIC DNA]</scope>
    <source>
        <strain evidence="2 3">441</strain>
    </source>
</reference>
<accession>A0A0C9ZA59</accession>
<sequence>MDARSLFLRLFVCLCIQFADILHGVNKSDGTHNPSVPSSDRNSELSSFDWKRRGGPLLNVGKGSAKPLIAVGVEVVIDPHKEDLPHAILALPKAEYSEWVFTSHKFREESSLGSGFNDHRNVLPGQLLRALSLSPFLTLWVQPVMQV</sequence>
<dbReference type="AlphaFoldDB" id="A0A0C9ZA59"/>
<dbReference type="HOGENOM" id="CLU_1768849_0_0_1"/>
<evidence type="ECO:0000313" key="2">
    <source>
        <dbReference type="EMBL" id="KIK22864.1"/>
    </source>
</evidence>
<organism evidence="2 3">
    <name type="scientific">Pisolithus microcarpus 441</name>
    <dbReference type="NCBI Taxonomy" id="765257"/>
    <lineage>
        <taxon>Eukaryota</taxon>
        <taxon>Fungi</taxon>
        <taxon>Dikarya</taxon>
        <taxon>Basidiomycota</taxon>
        <taxon>Agaricomycotina</taxon>
        <taxon>Agaricomycetes</taxon>
        <taxon>Agaricomycetidae</taxon>
        <taxon>Boletales</taxon>
        <taxon>Sclerodermatineae</taxon>
        <taxon>Pisolithaceae</taxon>
        <taxon>Pisolithus</taxon>
    </lineage>
</organism>
<dbReference type="EMBL" id="KN833734">
    <property type="protein sequence ID" value="KIK22864.1"/>
    <property type="molecule type" value="Genomic_DNA"/>
</dbReference>
<protein>
    <submittedName>
        <fullName evidence="2">Uncharacterized protein</fullName>
    </submittedName>
</protein>
<reference evidence="3" key="2">
    <citation type="submission" date="2015-01" db="EMBL/GenBank/DDBJ databases">
        <title>Evolutionary Origins and Diversification of the Mycorrhizal Mutualists.</title>
        <authorList>
            <consortium name="DOE Joint Genome Institute"/>
            <consortium name="Mycorrhizal Genomics Consortium"/>
            <person name="Kohler A."/>
            <person name="Kuo A."/>
            <person name="Nagy L.G."/>
            <person name="Floudas D."/>
            <person name="Copeland A."/>
            <person name="Barry K.W."/>
            <person name="Cichocki N."/>
            <person name="Veneault-Fourrey C."/>
            <person name="LaButti K."/>
            <person name="Lindquist E.A."/>
            <person name="Lipzen A."/>
            <person name="Lundell T."/>
            <person name="Morin E."/>
            <person name="Murat C."/>
            <person name="Riley R."/>
            <person name="Ohm R."/>
            <person name="Sun H."/>
            <person name="Tunlid A."/>
            <person name="Henrissat B."/>
            <person name="Grigoriev I.V."/>
            <person name="Hibbett D.S."/>
            <person name="Martin F."/>
        </authorList>
    </citation>
    <scope>NUCLEOTIDE SEQUENCE [LARGE SCALE GENOMIC DNA]</scope>
    <source>
        <strain evidence="3">441</strain>
    </source>
</reference>
<evidence type="ECO:0000256" key="1">
    <source>
        <dbReference type="SAM" id="SignalP"/>
    </source>
</evidence>
<feature type="signal peptide" evidence="1">
    <location>
        <begin position="1"/>
        <end position="30"/>
    </location>
</feature>
<dbReference type="Proteomes" id="UP000054018">
    <property type="component" value="Unassembled WGS sequence"/>
</dbReference>
<proteinExistence type="predicted"/>